<feature type="transmembrane region" description="Helical" evidence="9">
    <location>
        <begin position="516"/>
        <end position="536"/>
    </location>
</feature>
<comment type="caution">
    <text evidence="12">The sequence shown here is derived from an EMBL/GenBank/DDBJ whole genome shotgun (WGS) entry which is preliminary data.</text>
</comment>
<organism evidence="12 13">
    <name type="scientific">Pedobacter kyonggii</name>
    <dbReference type="NCBI Taxonomy" id="1926871"/>
    <lineage>
        <taxon>Bacteria</taxon>
        <taxon>Pseudomonadati</taxon>
        <taxon>Bacteroidota</taxon>
        <taxon>Sphingobacteriia</taxon>
        <taxon>Sphingobacteriales</taxon>
        <taxon>Sphingobacteriaceae</taxon>
        <taxon>Pedobacter</taxon>
    </lineage>
</organism>
<dbReference type="SUPFAM" id="SSF48452">
    <property type="entry name" value="TPR-like"/>
    <property type="match status" value="1"/>
</dbReference>
<dbReference type="EC" id="2.7.13.3" evidence="2"/>
<dbReference type="SUPFAM" id="SSF55874">
    <property type="entry name" value="ATPase domain of HSP90 chaperone/DNA topoisomerase II/histidine kinase"/>
    <property type="match status" value="1"/>
</dbReference>
<evidence type="ECO:0000256" key="4">
    <source>
        <dbReference type="ARBA" id="ARBA00022679"/>
    </source>
</evidence>
<dbReference type="Proteomes" id="UP000291819">
    <property type="component" value="Unassembled WGS sequence"/>
</dbReference>
<keyword evidence="9" id="KW-0472">Membrane</keyword>
<evidence type="ECO:0000256" key="8">
    <source>
        <dbReference type="SAM" id="Coils"/>
    </source>
</evidence>
<dbReference type="OrthoDB" id="1523170at2"/>
<feature type="domain" description="Histidine kinase/HSP90-like ATPase" evidence="10">
    <location>
        <begin position="681"/>
        <end position="766"/>
    </location>
</feature>
<dbReference type="Gene3D" id="3.30.450.20">
    <property type="entry name" value="PAS domain"/>
    <property type="match status" value="1"/>
</dbReference>
<dbReference type="Gene3D" id="1.25.40.10">
    <property type="entry name" value="Tetratricopeptide repeat domain"/>
    <property type="match status" value="2"/>
</dbReference>
<dbReference type="InterPro" id="IPR011990">
    <property type="entry name" value="TPR-like_helical_dom_sf"/>
</dbReference>
<dbReference type="PANTHER" id="PTHR41523:SF8">
    <property type="entry name" value="ETHYLENE RESPONSE SENSOR PROTEIN"/>
    <property type="match status" value="1"/>
</dbReference>
<feature type="coiled-coil region" evidence="8">
    <location>
        <begin position="560"/>
        <end position="587"/>
    </location>
</feature>
<gene>
    <name evidence="12" type="ORF">EYS08_22845</name>
</gene>
<dbReference type="RefSeq" id="WP_131032261.1">
    <property type="nucleotide sequence ID" value="NZ_SIXF01000037.1"/>
</dbReference>
<keyword evidence="4" id="KW-0808">Transferase</keyword>
<protein>
    <recommendedName>
        <fullName evidence="2">histidine kinase</fullName>
        <ecNumber evidence="2">2.7.13.3</ecNumber>
    </recommendedName>
</protein>
<dbReference type="Pfam" id="PF07568">
    <property type="entry name" value="HisKA_2"/>
    <property type="match status" value="1"/>
</dbReference>
<dbReference type="PANTHER" id="PTHR41523">
    <property type="entry name" value="TWO-COMPONENT SYSTEM SENSOR PROTEIN"/>
    <property type="match status" value="1"/>
</dbReference>
<dbReference type="Gene3D" id="3.30.565.10">
    <property type="entry name" value="Histidine kinase-like ATPase, C-terminal domain"/>
    <property type="match status" value="1"/>
</dbReference>
<dbReference type="Pfam" id="PF02518">
    <property type="entry name" value="HATPase_c"/>
    <property type="match status" value="1"/>
</dbReference>
<evidence type="ECO:0000256" key="9">
    <source>
        <dbReference type="SAM" id="Phobius"/>
    </source>
</evidence>
<dbReference type="InterPro" id="IPR036890">
    <property type="entry name" value="HATPase_C_sf"/>
</dbReference>
<comment type="catalytic activity">
    <reaction evidence="1">
        <text>ATP + protein L-histidine = ADP + protein N-phospho-L-histidine.</text>
        <dbReference type="EC" id="2.7.13.3"/>
    </reaction>
</comment>
<name>A0A4Q9H762_9SPHI</name>
<keyword evidence="6" id="KW-0418">Kinase</keyword>
<sequence length="784" mass="90537">MIELNKLFKKVAAVKHVNKMIVLIMLFAIFSLMLIRSSNTSARDQVGSLNPTDSLQKLQRLLADSKPDTNRIQYLLKIANHFINQQENQSINLAKAMPYLQKARILNEQLKSPNWEFRTLMAYARFLNKKHLRVQQALTYEKAIAVAKRIGNKHFEASAWYSYYVNVPDTVSDYKNRTFYNRAATAHALYKEIGTSFQEKYREATLLKTMADFHLEEEKFDLSIKELFEVIALDKKFKLPDLPMAYDLLSAVYERKGELSKALNYALLSVKTAQNNHEEVLGTYLNRVGSAYEAMGKAKESIAWYRKTLDVNDKKDPFRFVTAYSITSQMIKLGEAKKALAILEKTWSEVNNPSSGHEYFMFLAFGECYAALKKYDLAKKHFDKLLEDNTLQTYSNPFQTSVFFSVSEFYFAQNKYGLALQFAEKARENQISMTLPRQIRLNEILYKIDLSTDRPAEAIIHLQTFHKLRDSMLSQENLNTIERLKIEFQASQKENENEILRKKSQLQSQELNRIQWIKNATIAGLAFLTIVLVLIYGRFRLKKKLHDTLVKKKADIDLAYAELEINIQQKNNLIEEKESLIKEVHHRVKNNLQLTMSLLNSQSYYLEDLSAIEAIKESQHRLKSIALIHQKLYQTENLATINIQPYIVELVEYLKESLNGDKKISFELDILNLELDISKAVPLGLIINEAITNIFKYAFPDRHDGKVIITLKECQADHYQLFIKDNGIGLPADFDYEQNNTLGIILMKGLSAQIDGVFTMESKDGVSLSLIFINRSEDLFLLKD</sequence>
<evidence type="ECO:0000256" key="7">
    <source>
        <dbReference type="ARBA" id="ARBA00022840"/>
    </source>
</evidence>
<keyword evidence="3" id="KW-0597">Phosphoprotein</keyword>
<dbReference type="AlphaFoldDB" id="A0A4Q9H762"/>
<dbReference type="InterPro" id="IPR011495">
    <property type="entry name" value="Sig_transdc_His_kin_sub2_dim/P"/>
</dbReference>
<evidence type="ECO:0000256" key="5">
    <source>
        <dbReference type="ARBA" id="ARBA00022741"/>
    </source>
</evidence>
<evidence type="ECO:0000313" key="12">
    <source>
        <dbReference type="EMBL" id="TBO39647.1"/>
    </source>
</evidence>
<keyword evidence="9" id="KW-0812">Transmembrane</keyword>
<keyword evidence="13" id="KW-1185">Reference proteome</keyword>
<dbReference type="SMART" id="SM00028">
    <property type="entry name" value="TPR"/>
    <property type="match status" value="5"/>
</dbReference>
<reference evidence="12 13" key="1">
    <citation type="submission" date="2019-02" db="EMBL/GenBank/DDBJ databases">
        <title>Pedobacter kyonggii whole genome sequence analysis.</title>
        <authorList>
            <person name="Dahal R.H."/>
        </authorList>
    </citation>
    <scope>NUCLEOTIDE SEQUENCE [LARGE SCALE GENOMIC DNA]</scope>
    <source>
        <strain evidence="12 13">K-4-11-1</strain>
    </source>
</reference>
<feature type="domain" description="Signal transduction histidine kinase subgroup 2 dimerisation and phosphoacceptor" evidence="11">
    <location>
        <begin position="583"/>
        <end position="657"/>
    </location>
</feature>
<evidence type="ECO:0000256" key="1">
    <source>
        <dbReference type="ARBA" id="ARBA00000085"/>
    </source>
</evidence>
<accession>A0A4Q9H762</accession>
<keyword evidence="7" id="KW-0067">ATP-binding</keyword>
<dbReference type="InterPro" id="IPR003594">
    <property type="entry name" value="HATPase_dom"/>
</dbReference>
<keyword evidence="9" id="KW-1133">Transmembrane helix</keyword>
<dbReference type="EMBL" id="SIXF01000037">
    <property type="protein sequence ID" value="TBO39647.1"/>
    <property type="molecule type" value="Genomic_DNA"/>
</dbReference>
<evidence type="ECO:0000256" key="6">
    <source>
        <dbReference type="ARBA" id="ARBA00022777"/>
    </source>
</evidence>
<dbReference type="GO" id="GO:0005524">
    <property type="term" value="F:ATP binding"/>
    <property type="evidence" value="ECO:0007669"/>
    <property type="project" value="UniProtKB-KW"/>
</dbReference>
<evidence type="ECO:0000256" key="3">
    <source>
        <dbReference type="ARBA" id="ARBA00022553"/>
    </source>
</evidence>
<evidence type="ECO:0000259" key="10">
    <source>
        <dbReference type="Pfam" id="PF02518"/>
    </source>
</evidence>
<keyword evidence="5" id="KW-0547">Nucleotide-binding</keyword>
<keyword evidence="8" id="KW-0175">Coiled coil</keyword>
<dbReference type="InterPro" id="IPR019734">
    <property type="entry name" value="TPR_rpt"/>
</dbReference>
<evidence type="ECO:0000259" key="11">
    <source>
        <dbReference type="Pfam" id="PF07568"/>
    </source>
</evidence>
<dbReference type="GO" id="GO:0004673">
    <property type="term" value="F:protein histidine kinase activity"/>
    <property type="evidence" value="ECO:0007669"/>
    <property type="project" value="UniProtKB-EC"/>
</dbReference>
<proteinExistence type="predicted"/>
<evidence type="ECO:0000256" key="2">
    <source>
        <dbReference type="ARBA" id="ARBA00012438"/>
    </source>
</evidence>
<evidence type="ECO:0000313" key="13">
    <source>
        <dbReference type="Proteomes" id="UP000291819"/>
    </source>
</evidence>